<dbReference type="CDD" id="cd02440">
    <property type="entry name" value="AdoMet_MTases"/>
    <property type="match status" value="1"/>
</dbReference>
<comment type="caution">
    <text evidence="1">The sequence shown here is derived from an EMBL/GenBank/DDBJ whole genome shotgun (WGS) entry which is preliminary data.</text>
</comment>
<keyword evidence="1" id="KW-0489">Methyltransferase</keyword>
<sequence length="240" mass="26765">MDATEIRQLVALERTHWWYRERRAILRRELRALGRPGRALDVGAAGGGNTRVLVEQGWDATATDSSPVAVQIARERGLRAVSADARSLPIESASVDLVTAFDVLEHIREDYLVTEEFARVLRPGGHALIAVPCDMRLWSSHDDAVGHVRRYSRDSLVRVVEKAGLQVERVWSWNVLLRPLIARHRRGSTGSDLRRMPAVVNAGLSAVVIAERYLPVRSGRGVSLFLRARLDDFGSKVSMC</sequence>
<name>A0A918A8J6_9ACTN</name>
<dbReference type="EMBL" id="BMNK01000009">
    <property type="protein sequence ID" value="GGP10470.1"/>
    <property type="molecule type" value="Genomic_DNA"/>
</dbReference>
<keyword evidence="2" id="KW-1185">Reference proteome</keyword>
<organism evidence="1 2">
    <name type="scientific">Nonomuraea glycinis</name>
    <dbReference type="NCBI Taxonomy" id="2047744"/>
    <lineage>
        <taxon>Bacteria</taxon>
        <taxon>Bacillati</taxon>
        <taxon>Actinomycetota</taxon>
        <taxon>Actinomycetes</taxon>
        <taxon>Streptosporangiales</taxon>
        <taxon>Streptosporangiaceae</taxon>
        <taxon>Nonomuraea</taxon>
    </lineage>
</organism>
<keyword evidence="1" id="KW-0808">Transferase</keyword>
<evidence type="ECO:0000313" key="2">
    <source>
        <dbReference type="Proteomes" id="UP000660745"/>
    </source>
</evidence>
<protein>
    <submittedName>
        <fullName evidence="1">Methyltransferase</fullName>
    </submittedName>
</protein>
<dbReference type="SUPFAM" id="SSF53335">
    <property type="entry name" value="S-adenosyl-L-methionine-dependent methyltransferases"/>
    <property type="match status" value="1"/>
</dbReference>
<gene>
    <name evidence="1" type="ORF">GCM10012278_50230</name>
</gene>
<reference evidence="1" key="1">
    <citation type="journal article" date="2014" name="Int. J. Syst. Evol. Microbiol.">
        <title>Complete genome sequence of Corynebacterium casei LMG S-19264T (=DSM 44701T), isolated from a smear-ripened cheese.</title>
        <authorList>
            <consortium name="US DOE Joint Genome Institute (JGI-PGF)"/>
            <person name="Walter F."/>
            <person name="Albersmeier A."/>
            <person name="Kalinowski J."/>
            <person name="Ruckert C."/>
        </authorList>
    </citation>
    <scope>NUCLEOTIDE SEQUENCE</scope>
    <source>
        <strain evidence="1">CGMCC 4.7430</strain>
    </source>
</reference>
<accession>A0A918A8J6</accession>
<dbReference type="PANTHER" id="PTHR43861">
    <property type="entry name" value="TRANS-ACONITATE 2-METHYLTRANSFERASE-RELATED"/>
    <property type="match status" value="1"/>
</dbReference>
<dbReference type="Proteomes" id="UP000660745">
    <property type="component" value="Unassembled WGS sequence"/>
</dbReference>
<dbReference type="AlphaFoldDB" id="A0A918A8J6"/>
<dbReference type="PANTHER" id="PTHR43861:SF6">
    <property type="entry name" value="METHYLTRANSFERASE TYPE 11"/>
    <property type="match status" value="1"/>
</dbReference>
<dbReference type="GO" id="GO:0008168">
    <property type="term" value="F:methyltransferase activity"/>
    <property type="evidence" value="ECO:0007669"/>
    <property type="project" value="UniProtKB-KW"/>
</dbReference>
<reference evidence="1" key="2">
    <citation type="submission" date="2020-09" db="EMBL/GenBank/DDBJ databases">
        <authorList>
            <person name="Sun Q."/>
            <person name="Zhou Y."/>
        </authorList>
    </citation>
    <scope>NUCLEOTIDE SEQUENCE</scope>
    <source>
        <strain evidence="1">CGMCC 4.7430</strain>
    </source>
</reference>
<evidence type="ECO:0000313" key="1">
    <source>
        <dbReference type="EMBL" id="GGP10470.1"/>
    </source>
</evidence>
<dbReference type="GO" id="GO:0032259">
    <property type="term" value="P:methylation"/>
    <property type="evidence" value="ECO:0007669"/>
    <property type="project" value="UniProtKB-KW"/>
</dbReference>
<proteinExistence type="predicted"/>
<dbReference type="InterPro" id="IPR029063">
    <property type="entry name" value="SAM-dependent_MTases_sf"/>
</dbReference>
<dbReference type="RefSeq" id="WP_189141172.1">
    <property type="nucleotide sequence ID" value="NZ_BMNK01000009.1"/>
</dbReference>
<dbReference type="Gene3D" id="3.40.50.150">
    <property type="entry name" value="Vaccinia Virus protein VP39"/>
    <property type="match status" value="1"/>
</dbReference>
<dbReference type="Pfam" id="PF13489">
    <property type="entry name" value="Methyltransf_23"/>
    <property type="match status" value="1"/>
</dbReference>